<evidence type="ECO:0008006" key="5">
    <source>
        <dbReference type="Google" id="ProtNLM"/>
    </source>
</evidence>
<sequence>MTQSPFGGTQSPFAPPAPTGPEAGTTALAITSAPVARLVPSLVMGVISVVLSVFLFLSSTTATDSSYLPLTLVAWVLAGVLGIGALGMYFKGDADARASGMFVSVGWKEALYWATIVVLGLGVLLSAIHAGLYVGKNF</sequence>
<keyword evidence="2" id="KW-0812">Transmembrane</keyword>
<evidence type="ECO:0000256" key="2">
    <source>
        <dbReference type="SAM" id="Phobius"/>
    </source>
</evidence>
<proteinExistence type="predicted"/>
<dbReference type="AlphaFoldDB" id="A0A7W2EC12"/>
<keyword evidence="4" id="KW-1185">Reference proteome</keyword>
<protein>
    <recommendedName>
        <fullName evidence="5">Transmembrane protein</fullName>
    </recommendedName>
</protein>
<feature type="transmembrane region" description="Helical" evidence="2">
    <location>
        <begin position="110"/>
        <end position="134"/>
    </location>
</feature>
<accession>A0A7W2EC12</accession>
<feature type="compositionally biased region" description="Polar residues" evidence="1">
    <location>
        <begin position="1"/>
        <end position="11"/>
    </location>
</feature>
<reference evidence="3 4" key="1">
    <citation type="submission" date="2020-07" db="EMBL/GenBank/DDBJ databases">
        <title>Draft genome and description of Corynebacterium haemomassiliense strain Marseile-Q3615 sp. nov.</title>
        <authorList>
            <person name="Boxberger M."/>
            <person name="La Scola B."/>
        </authorList>
    </citation>
    <scope>NUCLEOTIDE SEQUENCE [LARGE SCALE GENOMIC DNA]</scope>
    <source>
        <strain evidence="3 4">Marseille-Q3615</strain>
    </source>
</reference>
<evidence type="ECO:0000313" key="3">
    <source>
        <dbReference type="EMBL" id="MBA5244913.1"/>
    </source>
</evidence>
<feature type="transmembrane region" description="Helical" evidence="2">
    <location>
        <begin position="38"/>
        <end position="58"/>
    </location>
</feature>
<feature type="transmembrane region" description="Helical" evidence="2">
    <location>
        <begin position="70"/>
        <end position="90"/>
    </location>
</feature>
<keyword evidence="2" id="KW-0472">Membrane</keyword>
<evidence type="ECO:0000313" key="4">
    <source>
        <dbReference type="Proteomes" id="UP000523682"/>
    </source>
</evidence>
<dbReference type="Proteomes" id="UP000523682">
    <property type="component" value="Unassembled WGS sequence"/>
</dbReference>
<evidence type="ECO:0000256" key="1">
    <source>
        <dbReference type="SAM" id="MobiDB-lite"/>
    </source>
</evidence>
<dbReference type="EMBL" id="JACDTZ010000001">
    <property type="protein sequence ID" value="MBA5244913.1"/>
    <property type="molecule type" value="Genomic_DNA"/>
</dbReference>
<keyword evidence="2" id="KW-1133">Transmembrane helix</keyword>
<organism evidence="3 4">
    <name type="scientific">Corynebacterium haemomassiliense</name>
    <dbReference type="NCBI Taxonomy" id="2754726"/>
    <lineage>
        <taxon>Bacteria</taxon>
        <taxon>Bacillati</taxon>
        <taxon>Actinomycetota</taxon>
        <taxon>Actinomycetes</taxon>
        <taxon>Mycobacteriales</taxon>
        <taxon>Corynebacteriaceae</taxon>
        <taxon>Corynebacterium</taxon>
    </lineage>
</organism>
<dbReference type="RefSeq" id="WP_181889464.1">
    <property type="nucleotide sequence ID" value="NZ_CP170998.1"/>
</dbReference>
<gene>
    <name evidence="3" type="ORF">H0193_08865</name>
</gene>
<comment type="caution">
    <text evidence="3">The sequence shown here is derived from an EMBL/GenBank/DDBJ whole genome shotgun (WGS) entry which is preliminary data.</text>
</comment>
<name>A0A7W2EC12_9CORY</name>
<feature type="region of interest" description="Disordered" evidence="1">
    <location>
        <begin position="1"/>
        <end position="20"/>
    </location>
</feature>